<feature type="transmembrane region" description="Helical" evidence="1">
    <location>
        <begin position="207"/>
        <end position="230"/>
    </location>
</feature>
<keyword evidence="1" id="KW-0812">Transmembrane</keyword>
<accession>A0A845EWE5</accession>
<sequence>MNRAFRNRKERNIIHTFVWVVSLISLMLLVWWRFIYAIEFPRSWDQVDFTLALDRFDLFAMQPHFPGYPYFILGGIWLNKWISNPAQALATWNSLLMLLAMYPMYIISRSFLSKTFSIVAVALIQSMVFINVLTVQPMSEASAVAILWWYMWSLQQAFTKHSTVWIVISSFFFSLLLGVRLSYLPFGIGFVLLLIHRKNKFTTKEYLSFLMTQVLVAAVFQFIWVGGLAVSEGGVAAFLQLALGFSQGHFEEWGGTAVSASTSFFERLSHLFLNNIVWTGLGGQHLFVLISLFTLIIYLSMKRLKRPIWIREVSWFGWAFASMAFIYFLWALFAQNIDKPRHILPLPGMVLLGFLWIGLKKQSDGPKRMLLLLAVIISVQSVVSYINMKEANDPAAVYQLIDYLEDESEPLIVYTWEETRVMSFNRVSFEHEQIYTYSTFLADLRYYENHRVYLTEQVVEGFAKQGIPIEDQVKRIQTFHSSTLYDPVYHDIVLYEFLK</sequence>
<feature type="transmembrane region" description="Helical" evidence="1">
    <location>
        <begin position="313"/>
        <end position="330"/>
    </location>
</feature>
<keyword evidence="1" id="KW-0472">Membrane</keyword>
<feature type="transmembrane region" description="Helical" evidence="1">
    <location>
        <begin position="164"/>
        <end position="195"/>
    </location>
</feature>
<gene>
    <name evidence="2" type="ORF">GLW07_05715</name>
</gene>
<comment type="caution">
    <text evidence="2">The sequence shown here is derived from an EMBL/GenBank/DDBJ whole genome shotgun (WGS) entry which is preliminary data.</text>
</comment>
<keyword evidence="1" id="KW-1133">Transmembrane helix</keyword>
<dbReference type="Proteomes" id="UP000447833">
    <property type="component" value="Unassembled WGS sequence"/>
</dbReference>
<dbReference type="AlphaFoldDB" id="A0A845EWE5"/>
<evidence type="ECO:0000256" key="1">
    <source>
        <dbReference type="SAM" id="Phobius"/>
    </source>
</evidence>
<feature type="transmembrane region" description="Helical" evidence="1">
    <location>
        <begin position="89"/>
        <end position="107"/>
    </location>
</feature>
<evidence type="ECO:0008006" key="4">
    <source>
        <dbReference type="Google" id="ProtNLM"/>
    </source>
</evidence>
<feature type="transmembrane region" description="Helical" evidence="1">
    <location>
        <begin position="276"/>
        <end position="301"/>
    </location>
</feature>
<evidence type="ECO:0000313" key="3">
    <source>
        <dbReference type="Proteomes" id="UP000447833"/>
    </source>
</evidence>
<protein>
    <recommendedName>
        <fullName evidence="4">Glycosyltransferase RgtA/B/C/D-like domain-containing protein</fullName>
    </recommendedName>
</protein>
<dbReference type="RefSeq" id="WP_160918622.1">
    <property type="nucleotide sequence ID" value="NZ_WMEY01000002.1"/>
</dbReference>
<reference evidence="2 3" key="1">
    <citation type="submission" date="2019-11" db="EMBL/GenBank/DDBJ databases">
        <title>Genome sequences of 17 halophilic strains isolated from different environments.</title>
        <authorList>
            <person name="Furrow R.E."/>
        </authorList>
    </citation>
    <scope>NUCLEOTIDE SEQUENCE [LARGE SCALE GENOMIC DNA]</scope>
    <source>
        <strain evidence="2 3">22506_14_FS</strain>
    </source>
</reference>
<evidence type="ECO:0000313" key="2">
    <source>
        <dbReference type="EMBL" id="MYL62854.1"/>
    </source>
</evidence>
<name>A0A845EWE5_9BACL</name>
<feature type="transmembrane region" description="Helical" evidence="1">
    <location>
        <begin position="128"/>
        <end position="152"/>
    </location>
</feature>
<dbReference type="EMBL" id="WMEY01000002">
    <property type="protein sequence ID" value="MYL62854.1"/>
    <property type="molecule type" value="Genomic_DNA"/>
</dbReference>
<feature type="transmembrane region" description="Helical" evidence="1">
    <location>
        <begin position="342"/>
        <end position="359"/>
    </location>
</feature>
<proteinExistence type="predicted"/>
<feature type="transmembrane region" description="Helical" evidence="1">
    <location>
        <begin position="12"/>
        <end position="34"/>
    </location>
</feature>
<organism evidence="2 3">
    <name type="scientific">Guptibacillus hwajinpoensis</name>
    <dbReference type="NCBI Taxonomy" id="208199"/>
    <lineage>
        <taxon>Bacteria</taxon>
        <taxon>Bacillati</taxon>
        <taxon>Bacillota</taxon>
        <taxon>Bacilli</taxon>
        <taxon>Bacillales</taxon>
        <taxon>Guptibacillaceae</taxon>
        <taxon>Guptibacillus</taxon>
    </lineage>
</organism>